<organism evidence="1 2">
    <name type="scientific">Actinomycetospora chibensis</name>
    <dbReference type="NCBI Taxonomy" id="663606"/>
    <lineage>
        <taxon>Bacteria</taxon>
        <taxon>Bacillati</taxon>
        <taxon>Actinomycetota</taxon>
        <taxon>Actinomycetes</taxon>
        <taxon>Pseudonocardiales</taxon>
        <taxon>Pseudonocardiaceae</taxon>
        <taxon>Actinomycetospora</taxon>
    </lineage>
</organism>
<dbReference type="InterPro" id="IPR054188">
    <property type="entry name" value="DUF6893"/>
</dbReference>
<keyword evidence="2" id="KW-1185">Reference proteome</keyword>
<evidence type="ECO:0000313" key="2">
    <source>
        <dbReference type="Proteomes" id="UP001595909"/>
    </source>
</evidence>
<reference evidence="2" key="1">
    <citation type="journal article" date="2019" name="Int. J. Syst. Evol. Microbiol.">
        <title>The Global Catalogue of Microorganisms (GCM) 10K type strain sequencing project: providing services to taxonomists for standard genome sequencing and annotation.</title>
        <authorList>
            <consortium name="The Broad Institute Genomics Platform"/>
            <consortium name="The Broad Institute Genome Sequencing Center for Infectious Disease"/>
            <person name="Wu L."/>
            <person name="Ma J."/>
        </authorList>
    </citation>
    <scope>NUCLEOTIDE SEQUENCE [LARGE SCALE GENOMIC DNA]</scope>
    <source>
        <strain evidence="2">CCUG 50347</strain>
    </source>
</reference>
<sequence>MTKKILLLGLIGGVGWIAWESRTDVQRYLRLRAM</sequence>
<proteinExistence type="predicted"/>
<dbReference type="Pfam" id="PF21833">
    <property type="entry name" value="DUF6893"/>
    <property type="match status" value="1"/>
</dbReference>
<dbReference type="Proteomes" id="UP001595909">
    <property type="component" value="Unassembled WGS sequence"/>
</dbReference>
<dbReference type="EMBL" id="JBHSIM010000003">
    <property type="protein sequence ID" value="MFC4831137.1"/>
    <property type="molecule type" value="Genomic_DNA"/>
</dbReference>
<evidence type="ECO:0000313" key="1">
    <source>
        <dbReference type="EMBL" id="MFC4831137.1"/>
    </source>
</evidence>
<protein>
    <submittedName>
        <fullName evidence="1">DUF6893 family small protein</fullName>
    </submittedName>
</protein>
<dbReference type="RefSeq" id="WP_378014882.1">
    <property type="nucleotide sequence ID" value="NZ_BAABHN010000003.1"/>
</dbReference>
<comment type="caution">
    <text evidence="1">The sequence shown here is derived from an EMBL/GenBank/DDBJ whole genome shotgun (WGS) entry which is preliminary data.</text>
</comment>
<accession>A0ABV9RD70</accession>
<gene>
    <name evidence="1" type="ORF">ACFPEL_01830</name>
</gene>
<name>A0ABV9RD70_9PSEU</name>